<keyword evidence="2" id="KW-1185">Reference proteome</keyword>
<dbReference type="Proteomes" id="UP000035681">
    <property type="component" value="Unplaced"/>
</dbReference>
<keyword evidence="1" id="KW-0732">Signal</keyword>
<feature type="signal peptide" evidence="1">
    <location>
        <begin position="1"/>
        <end position="19"/>
    </location>
</feature>
<feature type="chain" id="PRO_5005328711" evidence="1">
    <location>
        <begin position="20"/>
        <end position="400"/>
    </location>
</feature>
<evidence type="ECO:0000313" key="3">
    <source>
        <dbReference type="WBParaSite" id="SSTP_0001183600.1"/>
    </source>
</evidence>
<proteinExistence type="predicted"/>
<name>A0A0K0EQV5_STRER</name>
<organism evidence="3">
    <name type="scientific">Strongyloides stercoralis</name>
    <name type="common">Threadworm</name>
    <dbReference type="NCBI Taxonomy" id="6248"/>
    <lineage>
        <taxon>Eukaryota</taxon>
        <taxon>Metazoa</taxon>
        <taxon>Ecdysozoa</taxon>
        <taxon>Nematoda</taxon>
        <taxon>Chromadorea</taxon>
        <taxon>Rhabditida</taxon>
        <taxon>Tylenchina</taxon>
        <taxon>Panagrolaimomorpha</taxon>
        <taxon>Strongyloidoidea</taxon>
        <taxon>Strongyloididae</taxon>
        <taxon>Strongyloides</taxon>
    </lineage>
</organism>
<evidence type="ECO:0000256" key="1">
    <source>
        <dbReference type="SAM" id="SignalP"/>
    </source>
</evidence>
<dbReference type="WBParaSite" id="TCONS_00000627.p1">
    <property type="protein sequence ID" value="TCONS_00000627.p1"/>
    <property type="gene ID" value="XLOC_000611"/>
</dbReference>
<dbReference type="AlphaFoldDB" id="A0A0K0EQV5"/>
<sequence length="400" mass="44483">MKVLCCIIFLYSIVTLLYANCNVEKFYALEGRKTVGSNNVTCPNKSDNCALLIANIPEFFVGQYQDCSSNIFDFIQNTLYDKRPDLKIELESDQFIDKTKVNCNKNSITQKSGPFLPSNYSIFLSCAPLGQDPSTQNAPNLPPLPSSKPLQNCDLGNGKSIICTEGYCTFFEYSINNTNTFSTSSGYYYGCPNGLFDTMSNLVLNGSNSGADFSKLQDLSTVCVNQTTNLSFGAVGNYQYFYYINCNADGKAVVQNIPKLPPKLNPNSSKECPYEVSGYFANKTSQIKNKTIKCPENYCAYVDVKVLNVNGRFQGCPSSIQNIITEINKETKGALNNTLSSFINKCNKKTYEKVNIIDIVDIYMDCYDGDHPDMSGNSSSTLKISLLSFTILMAYFLRYI</sequence>
<protein>
    <submittedName>
        <fullName evidence="3">Transmembrane protein</fullName>
    </submittedName>
</protein>
<evidence type="ECO:0000313" key="2">
    <source>
        <dbReference type="Proteomes" id="UP000035681"/>
    </source>
</evidence>
<accession>A0A0K0EQV5</accession>
<reference evidence="3" key="1">
    <citation type="submission" date="2015-08" db="UniProtKB">
        <authorList>
            <consortium name="WormBaseParasite"/>
        </authorList>
    </citation>
    <scope>IDENTIFICATION</scope>
</reference>
<dbReference type="WBParaSite" id="SSTP_0001183600.1">
    <property type="protein sequence ID" value="SSTP_0001183600.1"/>
    <property type="gene ID" value="SSTP_0001183600"/>
</dbReference>